<dbReference type="STRING" id="1408157.A0A1J7IIR3"/>
<keyword evidence="1" id="KW-0175">Coiled coil</keyword>
<dbReference type="Proteomes" id="UP000182658">
    <property type="component" value="Unassembled WGS sequence"/>
</dbReference>
<evidence type="ECO:0000256" key="1">
    <source>
        <dbReference type="SAM" id="Coils"/>
    </source>
</evidence>
<dbReference type="AlphaFoldDB" id="A0A1J7IIR3"/>
<protein>
    <submittedName>
        <fullName evidence="2">Uncharacterized protein</fullName>
    </submittedName>
</protein>
<feature type="coiled-coil region" evidence="1">
    <location>
        <begin position="102"/>
        <end position="157"/>
    </location>
</feature>
<accession>A0A1J7IIR3</accession>
<gene>
    <name evidence="2" type="ORF">CONLIGDRAFT_716048</name>
</gene>
<keyword evidence="3" id="KW-1185">Reference proteome</keyword>
<organism evidence="2 3">
    <name type="scientific">Coniochaeta ligniaria NRRL 30616</name>
    <dbReference type="NCBI Taxonomy" id="1408157"/>
    <lineage>
        <taxon>Eukaryota</taxon>
        <taxon>Fungi</taxon>
        <taxon>Dikarya</taxon>
        <taxon>Ascomycota</taxon>
        <taxon>Pezizomycotina</taxon>
        <taxon>Sordariomycetes</taxon>
        <taxon>Sordariomycetidae</taxon>
        <taxon>Coniochaetales</taxon>
        <taxon>Coniochaetaceae</taxon>
        <taxon>Coniochaeta</taxon>
    </lineage>
</organism>
<sequence length="522" mass="59417">MNPFSTDQRIRKLESQLGKCQDREAEVVYRIKRYIEGFKRKYHDKKNPIDQIIDLCDGLWTAQDTSSKLAESHRIEWAKSSDHVRALGNALNVKDTEVIDAKAALRDKEQEARIKLREHKDAVRKHEEETRNFLHTISQLNDQINEIKLRNEGELRRIRDEHIGALDAVNGQHRYAFEKQQTDHAWTVQNQRDQYEQEMINQRNAYEQELQRKEIECAQRIASLEADLLSNSDDFRPATDDVLKVKYRKLKLLIDTITDPFNLGASGVTHLSNRLDPTSFLPREGNKFLRFLLRSVIWGIVMDGFFSMPFGFGALGPDTGRQQLLDVYRAWQRLYAPDNESVSPFYTQGELEIFQRDKEANKWRSATFQSIMAAVMPKASSGGRQAYQTQAAAMALGTTYAQNCARVERDILGVLNEVANGVVHSELQDSVPEIARLAGELALEFGSQRSQLGLALPVRGDNIQIGEQFVDCIDGEGGKGSYVAVELVVCPSMFRVGDGRADLQSRRAIFPGEIYPMRNQLP</sequence>
<name>A0A1J7IIR3_9PEZI</name>
<dbReference type="InParanoid" id="A0A1J7IIR3"/>
<proteinExistence type="predicted"/>
<reference evidence="2 3" key="1">
    <citation type="submission" date="2016-10" db="EMBL/GenBank/DDBJ databases">
        <title>Draft genome sequence of Coniochaeta ligniaria NRRL30616, a lignocellulolytic fungus for bioabatement of inhibitors in plant biomass hydrolysates.</title>
        <authorList>
            <consortium name="DOE Joint Genome Institute"/>
            <person name="Jimenez D.J."/>
            <person name="Hector R.E."/>
            <person name="Riley R."/>
            <person name="Sun H."/>
            <person name="Grigoriev I.V."/>
            <person name="Van Elsas J.D."/>
            <person name="Nichols N.N."/>
        </authorList>
    </citation>
    <scope>NUCLEOTIDE SEQUENCE [LARGE SCALE GENOMIC DNA]</scope>
    <source>
        <strain evidence="2 3">NRRL 30616</strain>
    </source>
</reference>
<evidence type="ECO:0000313" key="2">
    <source>
        <dbReference type="EMBL" id="OIW27591.1"/>
    </source>
</evidence>
<dbReference type="EMBL" id="KV875099">
    <property type="protein sequence ID" value="OIW27591.1"/>
    <property type="molecule type" value="Genomic_DNA"/>
</dbReference>
<dbReference type="OrthoDB" id="5383650at2759"/>
<evidence type="ECO:0000313" key="3">
    <source>
        <dbReference type="Proteomes" id="UP000182658"/>
    </source>
</evidence>